<keyword evidence="4" id="KW-1003">Cell membrane</keyword>
<dbReference type="GO" id="GO:0009267">
    <property type="term" value="P:cellular response to starvation"/>
    <property type="evidence" value="ECO:0007669"/>
    <property type="project" value="InterPro"/>
</dbReference>
<feature type="transmembrane region" description="Helical" evidence="9">
    <location>
        <begin position="191"/>
        <end position="208"/>
    </location>
</feature>
<dbReference type="InterPro" id="IPR003706">
    <property type="entry name" value="CstA_N"/>
</dbReference>
<dbReference type="GO" id="GO:0005886">
    <property type="term" value="C:plasma membrane"/>
    <property type="evidence" value="ECO:0007669"/>
    <property type="project" value="UniProtKB-SubCell"/>
</dbReference>
<feature type="transmembrane region" description="Helical" evidence="9">
    <location>
        <begin position="56"/>
        <end position="81"/>
    </location>
</feature>
<evidence type="ECO:0000256" key="9">
    <source>
        <dbReference type="SAM" id="Phobius"/>
    </source>
</evidence>
<feature type="transmembrane region" description="Helical" evidence="9">
    <location>
        <begin position="255"/>
        <end position="272"/>
    </location>
</feature>
<keyword evidence="7 9" id="KW-0472">Membrane</keyword>
<evidence type="ECO:0000259" key="10">
    <source>
        <dbReference type="Pfam" id="PF02554"/>
    </source>
</evidence>
<accession>A0A3S4HL22</accession>
<feature type="domain" description="CstA N-terminal" evidence="10">
    <location>
        <begin position="4"/>
        <end position="536"/>
    </location>
</feature>
<evidence type="ECO:0000256" key="1">
    <source>
        <dbReference type="ARBA" id="ARBA00004651"/>
    </source>
</evidence>
<keyword evidence="6 9" id="KW-1133">Transmembrane helix</keyword>
<feature type="transmembrane region" description="Helical" evidence="9">
    <location>
        <begin position="161"/>
        <end position="179"/>
    </location>
</feature>
<dbReference type="Pfam" id="PF02554">
    <property type="entry name" value="CstA"/>
    <property type="match status" value="1"/>
</dbReference>
<dbReference type="PANTHER" id="PTHR30252:SF3">
    <property type="entry name" value="PYRUVATE_PROTON SYMPORTER BTST"/>
    <property type="match status" value="1"/>
</dbReference>
<reference evidence="11 12" key="1">
    <citation type="submission" date="2018-12" db="EMBL/GenBank/DDBJ databases">
        <authorList>
            <consortium name="Pathogen Informatics"/>
        </authorList>
    </citation>
    <scope>NUCLEOTIDE SEQUENCE [LARGE SCALE GENOMIC DNA]</scope>
    <source>
        <strain evidence="11 12">NCTC9695</strain>
    </source>
</reference>
<dbReference type="EMBL" id="LR134182">
    <property type="protein sequence ID" value="VEB41922.1"/>
    <property type="molecule type" value="Genomic_DNA"/>
</dbReference>
<comment type="subcellular location">
    <subcellularLocation>
        <location evidence="1">Cell membrane</location>
        <topology evidence="1">Multi-pass membrane protein</topology>
    </subcellularLocation>
</comment>
<feature type="region of interest" description="Disordered" evidence="8">
    <location>
        <begin position="618"/>
        <end position="656"/>
    </location>
</feature>
<feature type="transmembrane region" description="Helical" evidence="9">
    <location>
        <begin position="128"/>
        <end position="155"/>
    </location>
</feature>
<evidence type="ECO:0000256" key="3">
    <source>
        <dbReference type="ARBA" id="ARBA00022448"/>
    </source>
</evidence>
<gene>
    <name evidence="11" type="primary">cstA_2</name>
    <name evidence="11" type="ORF">NCTC9695_02364</name>
</gene>
<feature type="transmembrane region" description="Helical" evidence="9">
    <location>
        <begin position="220"/>
        <end position="243"/>
    </location>
</feature>
<dbReference type="Proteomes" id="UP000275777">
    <property type="component" value="Chromosome"/>
</dbReference>
<dbReference type="PANTHER" id="PTHR30252">
    <property type="entry name" value="INNER MEMBRANE PEPTIDE TRANSPORTER"/>
    <property type="match status" value="1"/>
</dbReference>
<evidence type="ECO:0000313" key="12">
    <source>
        <dbReference type="Proteomes" id="UP000275777"/>
    </source>
</evidence>
<keyword evidence="3" id="KW-0813">Transport</keyword>
<dbReference type="InterPro" id="IPR051605">
    <property type="entry name" value="CstA"/>
</dbReference>
<keyword evidence="5 9" id="KW-0812">Transmembrane</keyword>
<feature type="transmembrane region" description="Helical" evidence="9">
    <location>
        <begin position="327"/>
        <end position="351"/>
    </location>
</feature>
<feature type="transmembrane region" description="Helical" evidence="9">
    <location>
        <begin position="492"/>
        <end position="513"/>
    </location>
</feature>
<evidence type="ECO:0000313" key="11">
    <source>
        <dbReference type="EMBL" id="VEB41922.1"/>
    </source>
</evidence>
<evidence type="ECO:0000256" key="7">
    <source>
        <dbReference type="ARBA" id="ARBA00023136"/>
    </source>
</evidence>
<feature type="region of interest" description="Disordered" evidence="8">
    <location>
        <begin position="590"/>
        <end position="609"/>
    </location>
</feature>
<feature type="transmembrane region" description="Helical" evidence="9">
    <location>
        <begin position="520"/>
        <end position="544"/>
    </location>
</feature>
<evidence type="ECO:0000256" key="8">
    <source>
        <dbReference type="SAM" id="MobiDB-lite"/>
    </source>
</evidence>
<name>A0A3S4HL22_CHRVL</name>
<feature type="transmembrane region" description="Helical" evidence="9">
    <location>
        <begin position="292"/>
        <end position="315"/>
    </location>
</feature>
<organism evidence="11 12">
    <name type="scientific">Chromobacterium violaceum</name>
    <dbReference type="NCBI Taxonomy" id="536"/>
    <lineage>
        <taxon>Bacteria</taxon>
        <taxon>Pseudomonadati</taxon>
        <taxon>Pseudomonadota</taxon>
        <taxon>Betaproteobacteria</taxon>
        <taxon>Neisseriales</taxon>
        <taxon>Chromobacteriaceae</taxon>
        <taxon>Chromobacterium</taxon>
    </lineage>
</organism>
<feature type="transmembrane region" description="Helical" evidence="9">
    <location>
        <begin position="87"/>
        <end position="108"/>
    </location>
</feature>
<feature type="compositionally biased region" description="Low complexity" evidence="8">
    <location>
        <begin position="630"/>
        <end position="656"/>
    </location>
</feature>
<feature type="transmembrane region" description="Helical" evidence="9">
    <location>
        <begin position="462"/>
        <end position="480"/>
    </location>
</feature>
<evidence type="ECO:0000256" key="6">
    <source>
        <dbReference type="ARBA" id="ARBA00022989"/>
    </source>
</evidence>
<feature type="transmembrane region" description="Helical" evidence="9">
    <location>
        <begin position="6"/>
        <end position="22"/>
    </location>
</feature>
<feature type="transmembrane region" description="Helical" evidence="9">
    <location>
        <begin position="415"/>
        <end position="435"/>
    </location>
</feature>
<sequence>MDHALSFVIGTLCILAICYRLYGVFFTRKVLGVDDSAVTPSHELKDGKDYVPTSKWVAFGGHFAAIAAAGPLVGPVLAAQYGYLPSMVWLLIGCVIGGAVHDTVVLFASMKHHGKSLSEVAKAELGPVAGWCTGLAMLFIITITMAGLSMVVVHALERNPWGAFAVFMTIPIAIAVGLWERVTGSMKNASYVGIAAIMACVFAGPYIQHTALGEWLSLKASTVSLLLPIYAFFATALPVWMLLTPRACLSSFMKIGVFGLLVAGVVFINPQIQFPAVTQFIHGGGPVLSGPVWPFISITIACGAISGFHAFIGSGTTPKQIDKWSDILPVGFGAMLAECVVGVMALIAATALHPADYFAINSAPAVFHTLGMDVVNLPKLSQEIGLDLYGRTGGAVTLAVGMADIFTRIPWFSNLASYFFQFMVMFEAVFILTAIDSGTRVARYLIQDFVGDLWAPLKRTDWMPGAIGASVVACVMWGYLLNSGDINSVWALFGVSNQLMASIGLIIGATIILRLSHKRSYMLTCLVPLAYLYVTVNYAGYWMVKNVYLNPAAKGYNLFNAGISIVMLALGLAILVSAVRRWKALLGRPAPQAAWSPPPPKPDLPLVQQKAHRKRDGLFDCRPNRIRSGRTPASAARSTATARRRTTACSRRSPAS</sequence>
<protein>
    <submittedName>
        <fullName evidence="11">Carbon starvation protein A</fullName>
    </submittedName>
</protein>
<evidence type="ECO:0000256" key="4">
    <source>
        <dbReference type="ARBA" id="ARBA00022475"/>
    </source>
</evidence>
<feature type="transmembrane region" description="Helical" evidence="9">
    <location>
        <begin position="556"/>
        <end position="579"/>
    </location>
</feature>
<evidence type="ECO:0000256" key="2">
    <source>
        <dbReference type="ARBA" id="ARBA00007755"/>
    </source>
</evidence>
<proteinExistence type="inferred from homology"/>
<evidence type="ECO:0000256" key="5">
    <source>
        <dbReference type="ARBA" id="ARBA00022692"/>
    </source>
</evidence>
<comment type="similarity">
    <text evidence="2">Belongs to the peptide transporter carbon starvation (CstA) (TC 2.A.114) family.</text>
</comment>
<dbReference type="AlphaFoldDB" id="A0A3S4HL22"/>